<dbReference type="Proteomes" id="UP000284202">
    <property type="component" value="Unassembled WGS sequence"/>
</dbReference>
<name>A0A418SWT4_9RHOB</name>
<dbReference type="OrthoDB" id="9804504at2"/>
<dbReference type="InterPro" id="IPR025980">
    <property type="entry name" value="ATP-Sase_PUA-like_dom"/>
</dbReference>
<proteinExistence type="predicted"/>
<dbReference type="RefSeq" id="WP_119748444.1">
    <property type="nucleotide sequence ID" value="NZ_QZCG01000006.1"/>
</dbReference>
<dbReference type="InterPro" id="IPR015947">
    <property type="entry name" value="PUA-like_sf"/>
</dbReference>
<feature type="domain" description="ATP-sulfurylase PUA-like" evidence="1">
    <location>
        <begin position="8"/>
        <end position="120"/>
    </location>
</feature>
<dbReference type="PANTHER" id="PTHR43509:SF1">
    <property type="entry name" value="SULFATE ADENYLYLTRANSFERASE"/>
    <property type="match status" value="1"/>
</dbReference>
<sequence>MTPLNQIPIPELFVSPEAAEKLTEEGTKLPRWVLSEQQASDLELLMNGGFFPLRGFMTQADCDTVTRDGSLTSGAVWPLPVTLDVDEDFAGRIEPGDDIALSDGPDLLAIMSVTDHWQSDGVTHLGGKVKGLRPPAKAGDTPNQLRRMFRQTGWEDVTALYNGDGLADIQGPAMLILPVADQVEDRAAPFIRDNIYIARIRLFARAENEAMVALREIVGRNHGATRVHS</sequence>
<dbReference type="Gene3D" id="3.10.400.10">
    <property type="entry name" value="Sulfate adenylyltransferase"/>
    <property type="match status" value="1"/>
</dbReference>
<dbReference type="EMBL" id="QZCG01000006">
    <property type="protein sequence ID" value="RJE85348.1"/>
    <property type="molecule type" value="Genomic_DNA"/>
</dbReference>
<keyword evidence="3" id="KW-1185">Reference proteome</keyword>
<evidence type="ECO:0000313" key="3">
    <source>
        <dbReference type="Proteomes" id="UP000284202"/>
    </source>
</evidence>
<protein>
    <recommendedName>
        <fullName evidence="1">ATP-sulfurylase PUA-like domain-containing protein</fullName>
    </recommendedName>
</protein>
<accession>A0A418SWT4</accession>
<dbReference type="PANTHER" id="PTHR43509">
    <property type="match status" value="1"/>
</dbReference>
<dbReference type="SUPFAM" id="SSF88697">
    <property type="entry name" value="PUA domain-like"/>
    <property type="match status" value="1"/>
</dbReference>
<evidence type="ECO:0000259" key="1">
    <source>
        <dbReference type="Pfam" id="PF14306"/>
    </source>
</evidence>
<dbReference type="AlphaFoldDB" id="A0A418SWT4"/>
<evidence type="ECO:0000313" key="2">
    <source>
        <dbReference type="EMBL" id="RJE85348.1"/>
    </source>
</evidence>
<dbReference type="Pfam" id="PF14306">
    <property type="entry name" value="PUA_2"/>
    <property type="match status" value="1"/>
</dbReference>
<organism evidence="2 3">
    <name type="scientific">Paracoccus onubensis</name>
    <dbReference type="NCBI Taxonomy" id="1675788"/>
    <lineage>
        <taxon>Bacteria</taxon>
        <taxon>Pseudomonadati</taxon>
        <taxon>Pseudomonadota</taxon>
        <taxon>Alphaproteobacteria</taxon>
        <taxon>Rhodobacterales</taxon>
        <taxon>Paracoccaceae</taxon>
        <taxon>Paracoccus</taxon>
    </lineage>
</organism>
<gene>
    <name evidence="2" type="ORF">D3P04_10030</name>
</gene>
<reference evidence="3" key="1">
    <citation type="submission" date="2018-09" db="EMBL/GenBank/DDBJ databases">
        <title>Acidovorax cavernicola nov. sp. isolated from Gruta de las Maravillas (Aracena, Spain).</title>
        <authorList>
            <person name="Jurado V."/>
            <person name="Gutierrez-Patricio S."/>
            <person name="Gonzalez-Pimentel J.L."/>
            <person name="Miller A.Z."/>
            <person name="Laiz L."/>
            <person name="Saiz-Jimenez C."/>
        </authorList>
    </citation>
    <scope>NUCLEOTIDE SEQUENCE [LARGE SCALE GENOMIC DNA]</scope>
    <source>
        <strain evidence="3">1011MAR3C25</strain>
    </source>
</reference>
<comment type="caution">
    <text evidence="2">The sequence shown here is derived from an EMBL/GenBank/DDBJ whole genome shotgun (WGS) entry which is preliminary data.</text>
</comment>